<sequence>MCGIVGLLLKDPDKQDFLGEYGTEMLVGMATRGCDSAGLAAYTNEVSEEGVRKFSLYSSSDSIDWNALTKAMREDLDCEIDLKANYNHAVIVPYGPADIVWRWLFENCPEVHILSIGRSIEVYKDVGHPAEIAERYNLRGLSGSHLVGHTRMATESAVTWAHAHPFTVGEDFCLVHNGSLSNPHSLRRMLERKGIHFDTDNDTEAAARFLEWRLREGDDMETALKAAFRELDGFYTLLIGTNNELALVRDAFACKPAVVAENEGYVAIASEFRSLAHLPDVQNADVFEPMPEEIYVWNKQSVVAS</sequence>
<dbReference type="InterPro" id="IPR017932">
    <property type="entry name" value="GATase_2_dom"/>
</dbReference>
<dbReference type="AlphaFoldDB" id="Q1AT55"/>
<dbReference type="Proteomes" id="UP000006637">
    <property type="component" value="Chromosome"/>
</dbReference>
<keyword evidence="1" id="KW-0808">Transferase</keyword>
<dbReference type="RefSeq" id="WP_011565434.1">
    <property type="nucleotide sequence ID" value="NC_008148.1"/>
</dbReference>
<dbReference type="Pfam" id="PF13522">
    <property type="entry name" value="GATase_6"/>
    <property type="match status" value="1"/>
</dbReference>
<evidence type="ECO:0000313" key="4">
    <source>
        <dbReference type="EMBL" id="ABG05423.1"/>
    </source>
</evidence>
<evidence type="ECO:0000313" key="5">
    <source>
        <dbReference type="Proteomes" id="UP000006637"/>
    </source>
</evidence>
<feature type="domain" description="Glutamine amidotransferase type-2" evidence="3">
    <location>
        <begin position="2"/>
        <end position="300"/>
    </location>
</feature>
<evidence type="ECO:0000256" key="1">
    <source>
        <dbReference type="ARBA" id="ARBA00022679"/>
    </source>
</evidence>
<organism evidence="4 5">
    <name type="scientific">Rubrobacter xylanophilus (strain DSM 9941 / JCM 11954 / NBRC 16129 / PRD-1)</name>
    <dbReference type="NCBI Taxonomy" id="266117"/>
    <lineage>
        <taxon>Bacteria</taxon>
        <taxon>Bacillati</taxon>
        <taxon>Actinomycetota</taxon>
        <taxon>Rubrobacteria</taxon>
        <taxon>Rubrobacterales</taxon>
        <taxon>Rubrobacteraceae</taxon>
        <taxon>Rubrobacter</taxon>
    </lineage>
</organism>
<dbReference type="OrthoDB" id="9763290at2"/>
<keyword evidence="5" id="KW-1185">Reference proteome</keyword>
<dbReference type="STRING" id="266117.Rxyl_2499"/>
<dbReference type="InterPro" id="IPR029055">
    <property type="entry name" value="Ntn_hydrolases_N"/>
</dbReference>
<dbReference type="PROSITE" id="PS51278">
    <property type="entry name" value="GATASE_TYPE_2"/>
    <property type="match status" value="1"/>
</dbReference>
<name>Q1AT55_RUBXD</name>
<dbReference type="PhylomeDB" id="Q1AT55"/>
<dbReference type="EC" id="1.4.1.13" evidence="4"/>
<dbReference type="eggNOG" id="COG0449">
    <property type="taxonomic scope" value="Bacteria"/>
</dbReference>
<dbReference type="CDD" id="cd01907">
    <property type="entry name" value="GlxB"/>
    <property type="match status" value="1"/>
</dbReference>
<dbReference type="HOGENOM" id="CLU_077077_0_0_11"/>
<keyword evidence="2" id="KW-0315">Glutamine amidotransferase</keyword>
<dbReference type="EMBL" id="CP000386">
    <property type="protein sequence ID" value="ABG05423.1"/>
    <property type="molecule type" value="Genomic_DNA"/>
</dbReference>
<gene>
    <name evidence="4" type="ordered locus">Rxyl_2499</name>
</gene>
<dbReference type="KEGG" id="rxy:Rxyl_2499"/>
<reference evidence="4 5" key="1">
    <citation type="submission" date="2006-06" db="EMBL/GenBank/DDBJ databases">
        <title>Complete sequence of Rubrobacter xylanophilus DSM 9941.</title>
        <authorList>
            <consortium name="US DOE Joint Genome Institute"/>
            <person name="Copeland A."/>
            <person name="Lucas S."/>
            <person name="Lapidus A."/>
            <person name="Barry K."/>
            <person name="Detter J.C."/>
            <person name="Glavina del Rio T."/>
            <person name="Hammon N."/>
            <person name="Israni S."/>
            <person name="Dalin E."/>
            <person name="Tice H."/>
            <person name="Pitluck S."/>
            <person name="Munk A.C."/>
            <person name="Brettin T."/>
            <person name="Bruce D."/>
            <person name="Han C."/>
            <person name="Tapia R."/>
            <person name="Gilna P."/>
            <person name="Schmutz J."/>
            <person name="Larimer F."/>
            <person name="Land M."/>
            <person name="Hauser L."/>
            <person name="Kyrpides N."/>
            <person name="Lykidis A."/>
            <person name="da Costa M.S."/>
            <person name="Rainey F.A."/>
            <person name="Empadinhas N."/>
            <person name="Jolivet E."/>
            <person name="Battista J.R."/>
            <person name="Richardson P."/>
        </authorList>
    </citation>
    <scope>NUCLEOTIDE SEQUENCE [LARGE SCALE GENOMIC DNA]</scope>
    <source>
        <strain evidence="5">DSM 9941 / NBRC 16129 / PRD-1</strain>
    </source>
</reference>
<proteinExistence type="predicted"/>
<dbReference type="GO" id="GO:0016740">
    <property type="term" value="F:transferase activity"/>
    <property type="evidence" value="ECO:0007669"/>
    <property type="project" value="UniProtKB-KW"/>
</dbReference>
<dbReference type="PANTHER" id="PTHR11907">
    <property type="entry name" value="AMIDOPHOSPHORIBOSYLTRANSFERASE"/>
    <property type="match status" value="1"/>
</dbReference>
<keyword evidence="4" id="KW-0560">Oxidoreductase</keyword>
<dbReference type="GO" id="GO:0004355">
    <property type="term" value="F:glutamate synthase (NADPH) activity"/>
    <property type="evidence" value="ECO:0007669"/>
    <property type="project" value="UniProtKB-EC"/>
</dbReference>
<dbReference type="Gene3D" id="3.60.20.10">
    <property type="entry name" value="Glutamine Phosphoribosylpyrophosphate, subunit 1, domain 1"/>
    <property type="match status" value="1"/>
</dbReference>
<protein>
    <submittedName>
        <fullName evidence="4">Glutamate synthase (NADPH) GltB1 subunit</fullName>
        <ecNumber evidence="4">1.4.1.13</ecNumber>
    </submittedName>
</protein>
<dbReference type="SUPFAM" id="SSF56235">
    <property type="entry name" value="N-terminal nucleophile aminohydrolases (Ntn hydrolases)"/>
    <property type="match status" value="1"/>
</dbReference>
<evidence type="ECO:0000259" key="3">
    <source>
        <dbReference type="PROSITE" id="PS51278"/>
    </source>
</evidence>
<accession>Q1AT55</accession>
<evidence type="ECO:0000256" key="2">
    <source>
        <dbReference type="ARBA" id="ARBA00022962"/>
    </source>
</evidence>